<evidence type="ECO:0000313" key="2">
    <source>
        <dbReference type="EMBL" id="MBM7645565.1"/>
    </source>
</evidence>
<protein>
    <recommendedName>
        <fullName evidence="1">UPF0398 protein JOD45_001783</fullName>
    </recommendedName>
</protein>
<gene>
    <name evidence="2" type="ORF">JOD45_001783</name>
</gene>
<dbReference type="Gene3D" id="3.40.50.450">
    <property type="match status" value="1"/>
</dbReference>
<dbReference type="EMBL" id="JAFBER010000010">
    <property type="protein sequence ID" value="MBM7645565.1"/>
    <property type="molecule type" value="Genomic_DNA"/>
</dbReference>
<evidence type="ECO:0000256" key="1">
    <source>
        <dbReference type="HAMAP-Rule" id="MF_01575"/>
    </source>
</evidence>
<reference evidence="2 3" key="1">
    <citation type="submission" date="2021-01" db="EMBL/GenBank/DDBJ databases">
        <title>Genomic Encyclopedia of Type Strains, Phase IV (KMG-IV): sequencing the most valuable type-strain genomes for metagenomic binning, comparative biology and taxonomic classification.</title>
        <authorList>
            <person name="Goeker M."/>
        </authorList>
    </citation>
    <scope>NUCLEOTIDE SEQUENCE [LARGE SCALE GENOMIC DNA]</scope>
    <source>
        <strain evidence="2 3">DSM 28236</strain>
    </source>
</reference>
<organism evidence="2 3">
    <name type="scientific">Scopulibacillus daqui</name>
    <dbReference type="NCBI Taxonomy" id="1469162"/>
    <lineage>
        <taxon>Bacteria</taxon>
        <taxon>Bacillati</taxon>
        <taxon>Bacillota</taxon>
        <taxon>Bacilli</taxon>
        <taxon>Bacillales</taxon>
        <taxon>Sporolactobacillaceae</taxon>
        <taxon>Scopulibacillus</taxon>
    </lineage>
</organism>
<keyword evidence="3" id="KW-1185">Reference proteome</keyword>
<sequence>MGSAVAVTGYKPNELGIFTQKHPGIDVIKYTLRTNMIKLIEEKGIEWFIISGQPGVELWAGETALELKEEYPQVKLAVLMPFLEQEERWPEHVKTIYYDVLAQADFVEAITQRPYEHPAQLRQKNDFIIRKSDGMLIVYDEETPGSPQYYLSPAKRKQAHDHYPIIKINRYDLELASEELREQDPDYWAQM</sequence>
<dbReference type="SUPFAM" id="SSF102405">
    <property type="entry name" value="MCP/YpsA-like"/>
    <property type="match status" value="1"/>
</dbReference>
<accession>A0ABS2Q0T2</accession>
<comment type="similarity">
    <text evidence="1">Belongs to the UPF0398 family.</text>
</comment>
<dbReference type="HAMAP" id="MF_01575">
    <property type="entry name" value="UPF0398"/>
    <property type="match status" value="1"/>
</dbReference>
<evidence type="ECO:0000313" key="3">
    <source>
        <dbReference type="Proteomes" id="UP000808914"/>
    </source>
</evidence>
<dbReference type="InterPro" id="IPR010697">
    <property type="entry name" value="YspA"/>
</dbReference>
<dbReference type="Proteomes" id="UP000808914">
    <property type="component" value="Unassembled WGS sequence"/>
</dbReference>
<dbReference type="PIRSF" id="PIRSF021290">
    <property type="entry name" value="DUF1273"/>
    <property type="match status" value="1"/>
</dbReference>
<dbReference type="NCBIfam" id="NF010181">
    <property type="entry name" value="PRK13660.1"/>
    <property type="match status" value="1"/>
</dbReference>
<dbReference type="PANTHER" id="PTHR38440:SF1">
    <property type="entry name" value="UPF0398 PROTEIN SPR0331"/>
    <property type="match status" value="1"/>
</dbReference>
<dbReference type="PANTHER" id="PTHR38440">
    <property type="entry name" value="UPF0398 PROTEIN YPSA"/>
    <property type="match status" value="1"/>
</dbReference>
<proteinExistence type="inferred from homology"/>
<name>A0ABS2Q0T2_9BACL</name>
<comment type="caution">
    <text evidence="2">The sequence shown here is derived from an EMBL/GenBank/DDBJ whole genome shotgun (WGS) entry which is preliminary data.</text>
</comment>
<dbReference type="RefSeq" id="WP_205003503.1">
    <property type="nucleotide sequence ID" value="NZ_JAFBER010000010.1"/>
</dbReference>
<dbReference type="Pfam" id="PF06908">
    <property type="entry name" value="YpsA"/>
    <property type="match status" value="1"/>
</dbReference>